<dbReference type="EMBL" id="FOGZ01000013">
    <property type="protein sequence ID" value="SER84382.1"/>
    <property type="molecule type" value="Genomic_DNA"/>
</dbReference>
<dbReference type="CDD" id="cd07078">
    <property type="entry name" value="ALDH"/>
    <property type="match status" value="1"/>
</dbReference>
<dbReference type="RefSeq" id="WP_091969668.1">
    <property type="nucleotide sequence ID" value="NZ_FOGZ01000013.1"/>
</dbReference>
<keyword evidence="4" id="KW-1185">Reference proteome</keyword>
<feature type="domain" description="Aldehyde dehydrogenase" evidence="2">
    <location>
        <begin position="18"/>
        <end position="460"/>
    </location>
</feature>
<dbReference type="PANTHER" id="PTHR11699">
    <property type="entry name" value="ALDEHYDE DEHYDROGENASE-RELATED"/>
    <property type="match status" value="1"/>
</dbReference>
<accession>A0A1H9SHE2</accession>
<dbReference type="Proteomes" id="UP000198815">
    <property type="component" value="Unassembled WGS sequence"/>
</dbReference>
<dbReference type="Gene3D" id="3.40.605.10">
    <property type="entry name" value="Aldehyde Dehydrogenase, Chain A, domain 1"/>
    <property type="match status" value="1"/>
</dbReference>
<evidence type="ECO:0000256" key="1">
    <source>
        <dbReference type="ARBA" id="ARBA00023002"/>
    </source>
</evidence>
<keyword evidence="1" id="KW-0560">Oxidoreductase</keyword>
<dbReference type="OrthoDB" id="6882680at2"/>
<dbReference type="Gene3D" id="3.40.309.10">
    <property type="entry name" value="Aldehyde Dehydrogenase, Chain A, domain 2"/>
    <property type="match status" value="1"/>
</dbReference>
<name>A0A1H9SHE2_9ACTN</name>
<protein>
    <submittedName>
        <fullName evidence="3">Acyl-CoA reductase</fullName>
    </submittedName>
</protein>
<dbReference type="InterPro" id="IPR016161">
    <property type="entry name" value="Ald_DH/histidinol_DH"/>
</dbReference>
<evidence type="ECO:0000259" key="2">
    <source>
        <dbReference type="Pfam" id="PF00171"/>
    </source>
</evidence>
<organism evidence="3 4">
    <name type="scientific">Propionibacterium cyclohexanicum</name>
    <dbReference type="NCBI Taxonomy" id="64702"/>
    <lineage>
        <taxon>Bacteria</taxon>
        <taxon>Bacillati</taxon>
        <taxon>Actinomycetota</taxon>
        <taxon>Actinomycetes</taxon>
        <taxon>Propionibacteriales</taxon>
        <taxon>Propionibacteriaceae</taxon>
        <taxon>Propionibacterium</taxon>
    </lineage>
</organism>
<dbReference type="GO" id="GO:0016620">
    <property type="term" value="F:oxidoreductase activity, acting on the aldehyde or oxo group of donors, NAD or NADP as acceptor"/>
    <property type="evidence" value="ECO:0007669"/>
    <property type="project" value="InterPro"/>
</dbReference>
<dbReference type="InterPro" id="IPR016162">
    <property type="entry name" value="Ald_DH_N"/>
</dbReference>
<evidence type="ECO:0000313" key="3">
    <source>
        <dbReference type="EMBL" id="SER84382.1"/>
    </source>
</evidence>
<proteinExistence type="predicted"/>
<dbReference type="STRING" id="64702.SAMN05443377_11353"/>
<evidence type="ECO:0000313" key="4">
    <source>
        <dbReference type="Proteomes" id="UP000198815"/>
    </source>
</evidence>
<dbReference type="AlphaFoldDB" id="A0A1H9SHE2"/>
<reference evidence="3 4" key="1">
    <citation type="submission" date="2016-10" db="EMBL/GenBank/DDBJ databases">
        <authorList>
            <person name="de Groot N.N."/>
        </authorList>
    </citation>
    <scope>NUCLEOTIDE SEQUENCE [LARGE SCALE GENOMIC DNA]</scope>
    <source>
        <strain evidence="3 4">DSM 16859</strain>
    </source>
</reference>
<dbReference type="InterPro" id="IPR016163">
    <property type="entry name" value="Ald_DH_C"/>
</dbReference>
<dbReference type="Pfam" id="PF00171">
    <property type="entry name" value="Aldedh"/>
    <property type="match status" value="1"/>
</dbReference>
<dbReference type="InterPro" id="IPR015590">
    <property type="entry name" value="Aldehyde_DH_dom"/>
</dbReference>
<dbReference type="SUPFAM" id="SSF53720">
    <property type="entry name" value="ALDH-like"/>
    <property type="match status" value="1"/>
</dbReference>
<gene>
    <name evidence="3" type="ORF">SAMN05443377_11353</name>
</gene>
<sequence>MSVPTFTEHDATIPEEGVLTVVDPRDGSVVDTVAVDTPETANEAIRRAWRAQPGWARTAAADRSSRLTEAAGLLEARAAQLAEINTRETGRPTGEAIDGIRAGVATLRSTAVLGTMHGGTRLAGQAYCSDYSRREPRGVAVALTPWNDPVAVACELAAAALVTGNCLILKPSEHCPRLGREFGRILTECLPEGVVQTLTGGPALGAALVSHPLVGVVAHIGSSSTGRKIQRLTADSGVHLVLENGGNDPLVVDAGVDPQWAAAQIALGAFANSGQVCTSVERVYVHESVAGPVVDALVHQAEQINESGELGPLVDGALRERVHAQVDAAARAGARILVGGEIGQGPGFHYPATVITDCRPDMELTREETFGPIAPIQVVGSFEEGLALASQDRYGLAATVLTPDLAHAQRAVEELCVGTVKINEVFGGAPGGSATPRGASGNGCGYGPGLLDEMTVVKVVHIAPARIPGVAAPGGVGDEG</sequence>